<organism evidence="2 3">
    <name type="scientific">Streptomyces evansiae</name>
    <dbReference type="NCBI Taxonomy" id="3075535"/>
    <lineage>
        <taxon>Bacteria</taxon>
        <taxon>Bacillati</taxon>
        <taxon>Actinomycetota</taxon>
        <taxon>Actinomycetes</taxon>
        <taxon>Kitasatosporales</taxon>
        <taxon>Streptomycetaceae</taxon>
        <taxon>Streptomyces</taxon>
    </lineage>
</organism>
<dbReference type="InterPro" id="IPR052718">
    <property type="entry name" value="NmrA-type_oxidoreductase"/>
</dbReference>
<proteinExistence type="predicted"/>
<accession>A0ABD5EA79</accession>
<dbReference type="EMBL" id="JAVRER010000041">
    <property type="protein sequence ID" value="MDT0418263.1"/>
    <property type="molecule type" value="Genomic_DNA"/>
</dbReference>
<sequence>MTAAAGQYGRLVVEGLLARGVPVAAVVRRPERAAGLAASGAEVRYGDYDDADSLRAAFTGAERLLLVSSPELETGRRVAQHATAVDAARAAGVGLLAYTSFLGAEALAEGMTAAHHATERHIEASGLPYTLLRHPFYSDAFLHTGLREAVAAGVLEDGTGGRGLNTASRADLAEAAVRVLTGERALPAYDLTGAPWTYRQLAETLTRVSGAPVAYTERTSPVPGPAGWLDGQIRAGALEHWTDDLADLLGRPPTSLEEAVRAVLAK</sequence>
<dbReference type="PANTHER" id="PTHR47129">
    <property type="entry name" value="QUINONE OXIDOREDUCTASE 2"/>
    <property type="match status" value="1"/>
</dbReference>
<comment type="caution">
    <text evidence="2">The sequence shown here is derived from an EMBL/GenBank/DDBJ whole genome shotgun (WGS) entry which is preliminary data.</text>
</comment>
<dbReference type="PANTHER" id="PTHR47129:SF1">
    <property type="entry name" value="NMRA-LIKE DOMAIN-CONTAINING PROTEIN"/>
    <property type="match status" value="1"/>
</dbReference>
<gene>
    <name evidence="2" type="ORF">RM574_22510</name>
</gene>
<dbReference type="Proteomes" id="UP001183607">
    <property type="component" value="Unassembled WGS sequence"/>
</dbReference>
<dbReference type="AlphaFoldDB" id="A0ABD5EA79"/>
<feature type="domain" description="NAD(P)-binding" evidence="1">
    <location>
        <begin position="4"/>
        <end position="181"/>
    </location>
</feature>
<dbReference type="RefSeq" id="WP_093852642.1">
    <property type="nucleotide sequence ID" value="NZ_JAVRER010000041.1"/>
</dbReference>
<dbReference type="Gene3D" id="3.40.50.720">
    <property type="entry name" value="NAD(P)-binding Rossmann-like Domain"/>
    <property type="match status" value="1"/>
</dbReference>
<dbReference type="Pfam" id="PF13460">
    <property type="entry name" value="NAD_binding_10"/>
    <property type="match status" value="1"/>
</dbReference>
<dbReference type="Gene3D" id="3.90.25.10">
    <property type="entry name" value="UDP-galactose 4-epimerase, domain 1"/>
    <property type="match status" value="1"/>
</dbReference>
<evidence type="ECO:0000259" key="1">
    <source>
        <dbReference type="Pfam" id="PF13460"/>
    </source>
</evidence>
<reference evidence="3" key="1">
    <citation type="submission" date="2023-07" db="EMBL/GenBank/DDBJ databases">
        <title>30 novel species of actinomycetes from the DSMZ collection.</title>
        <authorList>
            <person name="Nouioui I."/>
        </authorList>
    </citation>
    <scope>NUCLEOTIDE SEQUENCE [LARGE SCALE GENOMIC DNA]</scope>
    <source>
        <strain evidence="3">DSM 41982</strain>
    </source>
</reference>
<evidence type="ECO:0000313" key="3">
    <source>
        <dbReference type="Proteomes" id="UP001183607"/>
    </source>
</evidence>
<dbReference type="InterPro" id="IPR036291">
    <property type="entry name" value="NAD(P)-bd_dom_sf"/>
</dbReference>
<protein>
    <submittedName>
        <fullName evidence="2">NAD(P)H-binding protein</fullName>
    </submittedName>
</protein>
<dbReference type="SUPFAM" id="SSF51735">
    <property type="entry name" value="NAD(P)-binding Rossmann-fold domains"/>
    <property type="match status" value="1"/>
</dbReference>
<evidence type="ECO:0000313" key="2">
    <source>
        <dbReference type="EMBL" id="MDT0418263.1"/>
    </source>
</evidence>
<name>A0ABD5EA79_9ACTN</name>
<dbReference type="InterPro" id="IPR016040">
    <property type="entry name" value="NAD(P)-bd_dom"/>
</dbReference>